<dbReference type="EMBL" id="DVOG01000118">
    <property type="protein sequence ID" value="HIV04379.1"/>
    <property type="molecule type" value="Genomic_DNA"/>
</dbReference>
<dbReference type="PANTHER" id="PTHR37309:SF1">
    <property type="entry name" value="SLR0284 PROTEIN"/>
    <property type="match status" value="1"/>
</dbReference>
<dbReference type="Proteomes" id="UP000886812">
    <property type="component" value="Unassembled WGS sequence"/>
</dbReference>
<feature type="transmembrane region" description="Helical" evidence="1">
    <location>
        <begin position="33"/>
        <end position="52"/>
    </location>
</feature>
<gene>
    <name evidence="2" type="ORF">IAC75_04415</name>
</gene>
<name>A0A9D1NJP2_9BACT</name>
<feature type="transmembrane region" description="Helical" evidence="1">
    <location>
        <begin position="59"/>
        <end position="79"/>
    </location>
</feature>
<dbReference type="PANTHER" id="PTHR37309">
    <property type="entry name" value="SLR0284 PROTEIN"/>
    <property type="match status" value="1"/>
</dbReference>
<dbReference type="InterPro" id="IPR007165">
    <property type="entry name" value="Phage_holin_4_2"/>
</dbReference>
<evidence type="ECO:0000313" key="3">
    <source>
        <dbReference type="Proteomes" id="UP000886812"/>
    </source>
</evidence>
<reference evidence="2" key="2">
    <citation type="journal article" date="2021" name="PeerJ">
        <title>Extensive microbial diversity within the chicken gut microbiome revealed by metagenomics and culture.</title>
        <authorList>
            <person name="Gilroy R."/>
            <person name="Ravi A."/>
            <person name="Getino M."/>
            <person name="Pursley I."/>
            <person name="Horton D.L."/>
            <person name="Alikhan N.F."/>
            <person name="Baker D."/>
            <person name="Gharbi K."/>
            <person name="Hall N."/>
            <person name="Watson M."/>
            <person name="Adriaenssens E.M."/>
            <person name="Foster-Nyarko E."/>
            <person name="Jarju S."/>
            <person name="Secka A."/>
            <person name="Antonio M."/>
            <person name="Oren A."/>
            <person name="Chaudhuri R.R."/>
            <person name="La Ragione R."/>
            <person name="Hildebrand F."/>
            <person name="Pallen M.J."/>
        </authorList>
    </citation>
    <scope>NUCLEOTIDE SEQUENCE</scope>
    <source>
        <strain evidence="2">10669</strain>
    </source>
</reference>
<organism evidence="2 3">
    <name type="scientific">Candidatus Spyradosoma merdigallinarum</name>
    <dbReference type="NCBI Taxonomy" id="2840950"/>
    <lineage>
        <taxon>Bacteria</taxon>
        <taxon>Pseudomonadati</taxon>
        <taxon>Verrucomicrobiota</taxon>
        <taxon>Opitutia</taxon>
        <taxon>Opitutia incertae sedis</taxon>
        <taxon>Candidatus Spyradosoma</taxon>
    </lineage>
</organism>
<keyword evidence="1" id="KW-0472">Membrane</keyword>
<accession>A0A9D1NJP2</accession>
<proteinExistence type="predicted"/>
<feature type="transmembrane region" description="Helical" evidence="1">
    <location>
        <begin position="99"/>
        <end position="120"/>
    </location>
</feature>
<protein>
    <submittedName>
        <fullName evidence="2">Phage holin family protein</fullName>
    </submittedName>
</protein>
<feature type="non-terminal residue" evidence="2">
    <location>
        <position position="134"/>
    </location>
</feature>
<keyword evidence="1" id="KW-0812">Transmembrane</keyword>
<evidence type="ECO:0000313" key="2">
    <source>
        <dbReference type="EMBL" id="HIV04379.1"/>
    </source>
</evidence>
<sequence length="134" mass="14598">MDKQKISAWVRDWLVLSAAVMFAAWALEGISCGNAPTLLLVAATISLLNAFLRPMLLLISLPFLIATMGLGMIFVLWMINSWFLYLAGALFRDFHVASFGTAMVGALFISAAQFALNALFGIPVSYTHLTLPTI</sequence>
<feature type="transmembrane region" description="Helical" evidence="1">
    <location>
        <begin position="9"/>
        <end position="27"/>
    </location>
</feature>
<evidence type="ECO:0000256" key="1">
    <source>
        <dbReference type="SAM" id="Phobius"/>
    </source>
</evidence>
<keyword evidence="1" id="KW-1133">Transmembrane helix</keyword>
<dbReference type="Pfam" id="PF04020">
    <property type="entry name" value="Phage_holin_4_2"/>
    <property type="match status" value="1"/>
</dbReference>
<dbReference type="AlphaFoldDB" id="A0A9D1NJP2"/>
<comment type="caution">
    <text evidence="2">The sequence shown here is derived from an EMBL/GenBank/DDBJ whole genome shotgun (WGS) entry which is preliminary data.</text>
</comment>
<reference evidence="2" key="1">
    <citation type="submission" date="2020-10" db="EMBL/GenBank/DDBJ databases">
        <authorList>
            <person name="Gilroy R."/>
        </authorList>
    </citation>
    <scope>NUCLEOTIDE SEQUENCE</scope>
    <source>
        <strain evidence="2">10669</strain>
    </source>
</reference>